<sequence length="54" mass="5956">MNLPKIDISSLPDLDQLTGLFGSLVDAARVQSSDDTIVILMTFLYELNPTRGLF</sequence>
<proteinExistence type="predicted"/>
<evidence type="ECO:0008006" key="3">
    <source>
        <dbReference type="Google" id="ProtNLM"/>
    </source>
</evidence>
<reference evidence="1 2" key="1">
    <citation type="submission" date="2024-03" db="EMBL/GenBank/DDBJ databases">
        <authorList>
            <person name="Jo J.-H."/>
        </authorList>
    </citation>
    <scope>NUCLEOTIDE SEQUENCE [LARGE SCALE GENOMIC DNA]</scope>
    <source>
        <strain evidence="1 2">PS1R-30</strain>
    </source>
</reference>
<dbReference type="Proteomes" id="UP001361239">
    <property type="component" value="Unassembled WGS sequence"/>
</dbReference>
<comment type="caution">
    <text evidence="1">The sequence shown here is derived from an EMBL/GenBank/DDBJ whole genome shotgun (WGS) entry which is preliminary data.</text>
</comment>
<evidence type="ECO:0000313" key="2">
    <source>
        <dbReference type="Proteomes" id="UP001361239"/>
    </source>
</evidence>
<name>A0ABU8RZV2_9SPHN</name>
<keyword evidence="2" id="KW-1185">Reference proteome</keyword>
<accession>A0ABU8RZV2</accession>
<evidence type="ECO:0000313" key="1">
    <source>
        <dbReference type="EMBL" id="MEJ5978602.1"/>
    </source>
</evidence>
<dbReference type="RefSeq" id="WP_339588543.1">
    <property type="nucleotide sequence ID" value="NZ_JBBHJZ010000004.1"/>
</dbReference>
<gene>
    <name evidence="1" type="ORF">WG901_18260</name>
</gene>
<organism evidence="1 2">
    <name type="scientific">Novosphingobium anseongense</name>
    <dbReference type="NCBI Taxonomy" id="3133436"/>
    <lineage>
        <taxon>Bacteria</taxon>
        <taxon>Pseudomonadati</taxon>
        <taxon>Pseudomonadota</taxon>
        <taxon>Alphaproteobacteria</taxon>
        <taxon>Sphingomonadales</taxon>
        <taxon>Sphingomonadaceae</taxon>
        <taxon>Novosphingobium</taxon>
    </lineage>
</organism>
<protein>
    <recommendedName>
        <fullName evidence="3">Transposase</fullName>
    </recommendedName>
</protein>
<dbReference type="EMBL" id="JBBHJZ010000004">
    <property type="protein sequence ID" value="MEJ5978602.1"/>
    <property type="molecule type" value="Genomic_DNA"/>
</dbReference>